<feature type="transmembrane region" description="Helical" evidence="5">
    <location>
        <begin position="36"/>
        <end position="54"/>
    </location>
</feature>
<gene>
    <name evidence="6" type="ORF">NG895_02260</name>
</gene>
<evidence type="ECO:0000256" key="2">
    <source>
        <dbReference type="ARBA" id="ARBA00023054"/>
    </source>
</evidence>
<protein>
    <submittedName>
        <fullName evidence="6">HlyD family efflux transporter periplasmic adaptor subunit</fullName>
    </submittedName>
</protein>
<feature type="coiled-coil region" evidence="3">
    <location>
        <begin position="195"/>
        <end position="310"/>
    </location>
</feature>
<keyword evidence="7" id="KW-1185">Reference proteome</keyword>
<evidence type="ECO:0000256" key="3">
    <source>
        <dbReference type="SAM" id="Coils"/>
    </source>
</evidence>
<dbReference type="Gene3D" id="2.40.420.20">
    <property type="match status" value="1"/>
</dbReference>
<evidence type="ECO:0000256" key="4">
    <source>
        <dbReference type="SAM" id="MobiDB-lite"/>
    </source>
</evidence>
<comment type="caution">
    <text evidence="6">The sequence shown here is derived from an EMBL/GenBank/DDBJ whole genome shotgun (WGS) entry which is preliminary data.</text>
</comment>
<keyword evidence="5" id="KW-0812">Transmembrane</keyword>
<dbReference type="PRINTS" id="PR01490">
    <property type="entry name" value="RTXTOXIND"/>
</dbReference>
<keyword evidence="2 3" id="KW-0175">Coiled coil</keyword>
<dbReference type="EMBL" id="JAMXLR010000006">
    <property type="protein sequence ID" value="MCO6042720.1"/>
    <property type="molecule type" value="Genomic_DNA"/>
</dbReference>
<comment type="subcellular location">
    <subcellularLocation>
        <location evidence="1">Cell envelope</location>
    </subcellularLocation>
</comment>
<evidence type="ECO:0000313" key="7">
    <source>
        <dbReference type="Proteomes" id="UP001155241"/>
    </source>
</evidence>
<dbReference type="AlphaFoldDB" id="A0A9X2F5T0"/>
<sequence length="541" mass="57701">MSDSSSQLDLSQLAVDRSGPTKKTAIQVRRSWFTKYVLPLGILVGFLSLFGWAARDSFLPAQSITITPVVVSRAEVKQEGTPLFQAAGWIEPRPTPVMASALAAGVIEELLVIEGQHVKQGEPVARLIDADARLALAEARAAHALQVAEVNRAEATLVAAKTNFDQPTELQATLAEAGARLNETEVAISNLPYAIETARARLQLATENVRRKELAGQAISGRALREARADLAAAKNTLAELVAREPKLEAQAKSLREKRDALDAQLRLLTNETRAVAEAKANLAAAQAKLDQTRLRVEAMELQLERMIVRSPIEGCVLSLDARPGQWLSGVGSSSSQGSTAVVGLYDPESLQIRVDVRLEDVPQVQIGQPAQIETAALAAPIEGEVISVTTFADIQKNTLQVKVAISAPPAVIKPEMLGKVTFLAPRSPVVKEEPGDSPLKLFVPQTLVSRGEGSASVWVVDLTAGIAKQKAVEVGRGATESGLVEITNGLQPTDKLIVSGRESVVEGTRVRVSGEDRTLMGGGWNRGTTSPETRTAQANP</sequence>
<dbReference type="Gene3D" id="2.40.30.170">
    <property type="match status" value="1"/>
</dbReference>
<dbReference type="RefSeq" id="WP_252850815.1">
    <property type="nucleotide sequence ID" value="NZ_JAMXLR010000006.1"/>
</dbReference>
<reference evidence="6" key="1">
    <citation type="submission" date="2022-06" db="EMBL/GenBank/DDBJ databases">
        <title>Aeoliella straminimaris, a novel planctomycete from sediments.</title>
        <authorList>
            <person name="Vitorino I.R."/>
            <person name="Lage O.M."/>
        </authorList>
    </citation>
    <scope>NUCLEOTIDE SEQUENCE</scope>
    <source>
        <strain evidence="6">ICT_H6.2</strain>
    </source>
</reference>
<evidence type="ECO:0000256" key="5">
    <source>
        <dbReference type="SAM" id="Phobius"/>
    </source>
</evidence>
<feature type="compositionally biased region" description="Polar residues" evidence="4">
    <location>
        <begin position="527"/>
        <end position="541"/>
    </location>
</feature>
<evidence type="ECO:0000313" key="6">
    <source>
        <dbReference type="EMBL" id="MCO6042720.1"/>
    </source>
</evidence>
<dbReference type="Proteomes" id="UP001155241">
    <property type="component" value="Unassembled WGS sequence"/>
</dbReference>
<evidence type="ECO:0000256" key="1">
    <source>
        <dbReference type="ARBA" id="ARBA00004196"/>
    </source>
</evidence>
<feature type="region of interest" description="Disordered" evidence="4">
    <location>
        <begin position="517"/>
        <end position="541"/>
    </location>
</feature>
<keyword evidence="5" id="KW-0472">Membrane</keyword>
<dbReference type="PANTHER" id="PTHR32347">
    <property type="entry name" value="EFFLUX SYSTEM COMPONENT YKNX-RELATED"/>
    <property type="match status" value="1"/>
</dbReference>
<dbReference type="Gene3D" id="2.40.50.100">
    <property type="match status" value="1"/>
</dbReference>
<name>A0A9X2F5T0_9BACT</name>
<proteinExistence type="predicted"/>
<keyword evidence="5" id="KW-1133">Transmembrane helix</keyword>
<organism evidence="6 7">
    <name type="scientific">Aeoliella straminimaris</name>
    <dbReference type="NCBI Taxonomy" id="2954799"/>
    <lineage>
        <taxon>Bacteria</taxon>
        <taxon>Pseudomonadati</taxon>
        <taxon>Planctomycetota</taxon>
        <taxon>Planctomycetia</taxon>
        <taxon>Pirellulales</taxon>
        <taxon>Lacipirellulaceae</taxon>
        <taxon>Aeoliella</taxon>
    </lineage>
</organism>
<accession>A0A9X2F5T0</accession>
<dbReference type="GO" id="GO:0030313">
    <property type="term" value="C:cell envelope"/>
    <property type="evidence" value="ECO:0007669"/>
    <property type="project" value="UniProtKB-SubCell"/>
</dbReference>
<dbReference type="PANTHER" id="PTHR32347:SF23">
    <property type="entry name" value="BLL5650 PROTEIN"/>
    <property type="match status" value="1"/>
</dbReference>
<dbReference type="InterPro" id="IPR050465">
    <property type="entry name" value="UPF0194_transport"/>
</dbReference>
<dbReference type="SUPFAM" id="SSF111369">
    <property type="entry name" value="HlyD-like secretion proteins"/>
    <property type="match status" value="1"/>
</dbReference>